<evidence type="ECO:0000313" key="4">
    <source>
        <dbReference type="EMBL" id="POB46448.1"/>
    </source>
</evidence>
<dbReference type="Proteomes" id="UP000237466">
    <property type="component" value="Unassembled WGS sequence"/>
</dbReference>
<evidence type="ECO:0000256" key="1">
    <source>
        <dbReference type="ARBA" id="ARBA00023125"/>
    </source>
</evidence>
<dbReference type="EMBL" id="PDGH01000102">
    <property type="protein sequence ID" value="POB46448.1"/>
    <property type="molecule type" value="Genomic_DNA"/>
</dbReference>
<proteinExistence type="predicted"/>
<dbReference type="Pfam" id="PF12793">
    <property type="entry name" value="SgrR_N"/>
    <property type="match status" value="1"/>
</dbReference>
<dbReference type="PANTHER" id="PTHR30290">
    <property type="entry name" value="PERIPLASMIC BINDING COMPONENT OF ABC TRANSPORTER"/>
    <property type="match status" value="1"/>
</dbReference>
<protein>
    <submittedName>
        <fullName evidence="4">ABC transporter substrate-binding protein</fullName>
    </submittedName>
</protein>
<dbReference type="InterPro" id="IPR000914">
    <property type="entry name" value="SBP_5_dom"/>
</dbReference>
<name>A0A2S3R0Y3_VIBVL</name>
<gene>
    <name evidence="4" type="ORF">CRN52_14965</name>
</gene>
<comment type="caution">
    <text evidence="4">The sequence shown here is derived from an EMBL/GenBank/DDBJ whole genome shotgun (WGS) entry which is preliminary data.</text>
</comment>
<dbReference type="Gene3D" id="3.40.190.10">
    <property type="entry name" value="Periplasmic binding protein-like II"/>
    <property type="match status" value="1"/>
</dbReference>
<feature type="domain" description="Solute-binding protein family 5" evidence="2">
    <location>
        <begin position="175"/>
        <end position="304"/>
    </location>
</feature>
<dbReference type="GO" id="GO:0003677">
    <property type="term" value="F:DNA binding"/>
    <property type="evidence" value="ECO:0007669"/>
    <property type="project" value="UniProtKB-KW"/>
</dbReference>
<dbReference type="RefSeq" id="WP_103200668.1">
    <property type="nucleotide sequence ID" value="NZ_PDGH01000102.1"/>
</dbReference>
<dbReference type="InterPro" id="IPR039424">
    <property type="entry name" value="SBP_5"/>
</dbReference>
<dbReference type="GO" id="GO:1904680">
    <property type="term" value="F:peptide transmembrane transporter activity"/>
    <property type="evidence" value="ECO:0007669"/>
    <property type="project" value="TreeGrafter"/>
</dbReference>
<feature type="domain" description="Transcriptional regulator SgrR N-terminal HTH" evidence="3">
    <location>
        <begin position="20"/>
        <end position="102"/>
    </location>
</feature>
<evidence type="ECO:0000259" key="2">
    <source>
        <dbReference type="Pfam" id="PF00496"/>
    </source>
</evidence>
<dbReference type="InterPro" id="IPR025370">
    <property type="entry name" value="SgrR_HTH_N"/>
</dbReference>
<sequence>MRYWQALAFCRDELNRNEWKAVSLDRFSAALGCTRRNAQLLIKRLVKEQIIDWQSGVGRGHLPQAKRLKSVDGRINRQAERYLKAGQIEQALALLPEQQRSVFLSRYVAKYQPKQSDSDILQIPFYRATHGLDPLYISRRTEHHIARYLYAKLIHFEPETGQFSRDLAQLYHLEGDTLTVVLRKELYFHDGSELTAHSVKAHFERLTQSHSYSRPLFDFIDEVIVDGERQLRFISQRMPRLLPKLLAHTAMGISRYADQQLVGSGPFILAEQNEWRTLLTVFSRYHGFRPWVDGIEIWNVGANAKAFTLHSDVAHGREIKKFGSDGFVPKRQWEPGCVYAMLNPLRHPWMKKDAHRAWLQSQMLLMPMPSDEQCEVLARAHGMTSYLNLPQEVGETVEAGHGLTATRDFLMPEQPIRLLTYQLGTHVAVVEQIAKQLSSFGLECEVTILSFPEFDNETRLREADIIISGEVFSDDMEMSWLGWLLCTTSVNACLSDAMRAWLHQQVVDSMAQEAASHRLHMLGKLEDKLAELGLYQPLYHVQQDLNISERISAPELLANGWIDFSQVVTLKRN</sequence>
<accession>A0A2S3R0Y3</accession>
<dbReference type="SUPFAM" id="SSF53850">
    <property type="entry name" value="Periplasmic binding protein-like II"/>
    <property type="match status" value="1"/>
</dbReference>
<dbReference type="Gene3D" id="3.10.105.10">
    <property type="entry name" value="Dipeptide-binding Protein, Domain 3"/>
    <property type="match status" value="1"/>
</dbReference>
<dbReference type="PANTHER" id="PTHR30290:SF72">
    <property type="entry name" value="HTH-TYPE TRANSCRIPTIONAL REGULATOR SGRR"/>
    <property type="match status" value="1"/>
</dbReference>
<reference evidence="4 5" key="1">
    <citation type="journal article" date="2018" name="Front. Microbiol.">
        <title>Phylogeny of Vibrio vulnificus from the Analysis of the Core-Genome: Implications for Intra-Species Taxonomy.</title>
        <authorList>
            <person name="Roig F.J."/>
            <person name="Gonzalez-Candelas F."/>
            <person name="Sanjuan E."/>
            <person name="Fouz B."/>
            <person name="Feil E.J."/>
            <person name="Llorens C."/>
            <person name="Baker-Austin C."/>
            <person name="Oliver J.D."/>
            <person name="Danin-Poleg Y."/>
            <person name="Gibas C.J."/>
            <person name="Kashi Y."/>
            <person name="Gulig P.A."/>
            <person name="Morrison S.S."/>
            <person name="Amaro C."/>
        </authorList>
    </citation>
    <scope>NUCLEOTIDE SEQUENCE [LARGE SCALE GENOMIC DNA]</scope>
    <source>
        <strain evidence="4 5">CECT4608</strain>
    </source>
</reference>
<evidence type="ECO:0000313" key="5">
    <source>
        <dbReference type="Proteomes" id="UP000237466"/>
    </source>
</evidence>
<dbReference type="Pfam" id="PF00496">
    <property type="entry name" value="SBP_bac_5"/>
    <property type="match status" value="1"/>
</dbReference>
<dbReference type="AlphaFoldDB" id="A0A2S3R0Y3"/>
<dbReference type="GO" id="GO:0015833">
    <property type="term" value="P:peptide transport"/>
    <property type="evidence" value="ECO:0007669"/>
    <property type="project" value="TreeGrafter"/>
</dbReference>
<keyword evidence="1" id="KW-0238">DNA-binding</keyword>
<organism evidence="4 5">
    <name type="scientific">Vibrio vulnificus</name>
    <dbReference type="NCBI Taxonomy" id="672"/>
    <lineage>
        <taxon>Bacteria</taxon>
        <taxon>Pseudomonadati</taxon>
        <taxon>Pseudomonadota</taxon>
        <taxon>Gammaproteobacteria</taxon>
        <taxon>Vibrionales</taxon>
        <taxon>Vibrionaceae</taxon>
        <taxon>Vibrio</taxon>
    </lineage>
</organism>
<evidence type="ECO:0000259" key="3">
    <source>
        <dbReference type="Pfam" id="PF12793"/>
    </source>
</evidence>